<sequence>MDFSIVNFATETAEKVVTSAAQSHDSSFGAAFAGIAMVGAVGSGIGQGFIAGKAVEATGRNPEAQKKIFKVMIIGAAITETASIYSLIVALLLIFVQ</sequence>
<feature type="transmembrane region" description="Helical" evidence="12">
    <location>
        <begin position="28"/>
        <end position="50"/>
    </location>
</feature>
<dbReference type="Proteomes" id="UP000019229">
    <property type="component" value="Chromosome"/>
</dbReference>
<evidence type="ECO:0000313" key="15">
    <source>
        <dbReference type="Proteomes" id="UP000019229"/>
    </source>
</evidence>
<organism evidence="14 15">
    <name type="scientific">Mesomycoplasma bovoculi M165/69</name>
    <dbReference type="NCBI Taxonomy" id="743966"/>
    <lineage>
        <taxon>Bacteria</taxon>
        <taxon>Bacillati</taxon>
        <taxon>Mycoplasmatota</taxon>
        <taxon>Mycoplasmoidales</taxon>
        <taxon>Metamycoplasmataceae</taxon>
        <taxon>Mesomycoplasma</taxon>
    </lineage>
</organism>
<keyword evidence="10 12" id="KW-0472">Membrane</keyword>
<dbReference type="GO" id="GO:0045259">
    <property type="term" value="C:proton-transporting ATP synthase complex"/>
    <property type="evidence" value="ECO:0007669"/>
    <property type="project" value="UniProtKB-KW"/>
</dbReference>
<dbReference type="InterPro" id="IPR020537">
    <property type="entry name" value="ATP_synth_F0_csu_DDCD_BS"/>
</dbReference>
<keyword evidence="4 12" id="KW-0138">CF(0)</keyword>
<dbReference type="GO" id="GO:0016787">
    <property type="term" value="F:hydrolase activity"/>
    <property type="evidence" value="ECO:0007669"/>
    <property type="project" value="UniProtKB-KW"/>
</dbReference>
<feature type="domain" description="V-ATPase proteolipid subunit C-like" evidence="13">
    <location>
        <begin position="33"/>
        <end position="93"/>
    </location>
</feature>
<keyword evidence="7 12" id="KW-1133">Transmembrane helix</keyword>
<dbReference type="PATRIC" id="fig|743966.3.peg.76"/>
<dbReference type="CDD" id="cd18184">
    <property type="entry name" value="ATP-synt_Fo_c_NaATPase"/>
    <property type="match status" value="1"/>
</dbReference>
<dbReference type="RefSeq" id="WP_022934891.1">
    <property type="nucleotide sequence ID" value="NZ_CP007154.1"/>
</dbReference>
<dbReference type="PANTHER" id="PTHR10031">
    <property type="entry name" value="ATP SYNTHASE LIPID-BINDING PROTEIN, MITOCHONDRIAL"/>
    <property type="match status" value="1"/>
</dbReference>
<evidence type="ECO:0000256" key="7">
    <source>
        <dbReference type="ARBA" id="ARBA00022989"/>
    </source>
</evidence>
<dbReference type="InterPro" id="IPR005953">
    <property type="entry name" value="ATP_synth_csu_bac/chlpt"/>
</dbReference>
<reference evidence="14 15" key="1">
    <citation type="journal article" date="2014" name="Genome Announc.">
        <title>Complete Genome Sequence of Mycoplasma bovoculi Strain M165/69T (ATCC 29104).</title>
        <authorList>
            <person name="Calcutt M.J."/>
            <person name="Foecking M.F."/>
        </authorList>
    </citation>
    <scope>NUCLEOTIDE SEQUENCE [LARGE SCALE GENOMIC DNA]</scope>
    <source>
        <strain evidence="14">M165/69</strain>
    </source>
</reference>
<evidence type="ECO:0000256" key="5">
    <source>
        <dbReference type="ARBA" id="ARBA00022692"/>
    </source>
</evidence>
<evidence type="ECO:0000256" key="3">
    <source>
        <dbReference type="ARBA" id="ARBA00022448"/>
    </source>
</evidence>
<dbReference type="GO" id="GO:0046933">
    <property type="term" value="F:proton-transporting ATP synthase activity, rotational mechanism"/>
    <property type="evidence" value="ECO:0007669"/>
    <property type="project" value="UniProtKB-UniRule"/>
</dbReference>
<comment type="subcellular location">
    <subcellularLocation>
        <location evidence="12">Cell membrane</location>
        <topology evidence="12">Multi-pass membrane protein</topology>
    </subcellularLocation>
    <subcellularLocation>
        <location evidence="1">Membrane</location>
        <topology evidence="1">Multi-pass membrane protein</topology>
    </subcellularLocation>
</comment>
<dbReference type="InterPro" id="IPR035921">
    <property type="entry name" value="F/V-ATP_Csub_sf"/>
</dbReference>
<dbReference type="GO" id="GO:0008289">
    <property type="term" value="F:lipid binding"/>
    <property type="evidence" value="ECO:0007669"/>
    <property type="project" value="UniProtKB-KW"/>
</dbReference>
<dbReference type="Pfam" id="PF00137">
    <property type="entry name" value="ATP-synt_C"/>
    <property type="match status" value="1"/>
</dbReference>
<evidence type="ECO:0000256" key="4">
    <source>
        <dbReference type="ARBA" id="ARBA00022547"/>
    </source>
</evidence>
<dbReference type="PANTHER" id="PTHR10031:SF0">
    <property type="entry name" value="ATPASE PROTEIN 9"/>
    <property type="match status" value="1"/>
</dbReference>
<gene>
    <name evidence="12 14" type="primary">atpE</name>
    <name evidence="14" type="ORF">MYB_00395</name>
</gene>
<feature type="transmembrane region" description="Helical" evidence="12">
    <location>
        <begin position="71"/>
        <end position="96"/>
    </location>
</feature>
<dbReference type="eggNOG" id="COG0636">
    <property type="taxonomic scope" value="Bacteria"/>
</dbReference>
<name>W5UTE8_9BACT</name>
<keyword evidence="5 12" id="KW-0812">Transmembrane</keyword>
<evidence type="ECO:0000256" key="8">
    <source>
        <dbReference type="ARBA" id="ARBA00023065"/>
    </source>
</evidence>
<dbReference type="GO" id="GO:0033177">
    <property type="term" value="C:proton-transporting two-sector ATPase complex, proton-transporting domain"/>
    <property type="evidence" value="ECO:0007669"/>
    <property type="project" value="InterPro"/>
</dbReference>
<comment type="similarity">
    <text evidence="2 12">Belongs to the ATPase C chain family.</text>
</comment>
<dbReference type="HOGENOM" id="CLU_148047_2_2_14"/>
<evidence type="ECO:0000256" key="9">
    <source>
        <dbReference type="ARBA" id="ARBA00023121"/>
    </source>
</evidence>
<dbReference type="STRING" id="743966.MYB_00395"/>
<dbReference type="EMBL" id="CP007154">
    <property type="protein sequence ID" value="AHH45090.1"/>
    <property type="molecule type" value="Genomic_DNA"/>
</dbReference>
<comment type="function">
    <text evidence="12">Key component of the F(0) channel; it plays a direct role in translocation across the membrane. A homomeric c-ring of between 10-14 subunits forms the central stalk rotor element with the F(1) delta and epsilon subunits.</text>
</comment>
<keyword evidence="14" id="KW-0378">Hydrolase</keyword>
<evidence type="ECO:0000256" key="1">
    <source>
        <dbReference type="ARBA" id="ARBA00004141"/>
    </source>
</evidence>
<dbReference type="PRINTS" id="PR00124">
    <property type="entry name" value="ATPASEC"/>
</dbReference>
<dbReference type="AlphaFoldDB" id="W5UTE8"/>
<dbReference type="PROSITE" id="PS00605">
    <property type="entry name" value="ATPASE_C"/>
    <property type="match status" value="1"/>
</dbReference>
<dbReference type="SUPFAM" id="SSF81333">
    <property type="entry name" value="F1F0 ATP synthase subunit C"/>
    <property type="match status" value="1"/>
</dbReference>
<keyword evidence="11 12" id="KW-0066">ATP synthesis</keyword>
<dbReference type="OrthoDB" id="9810379at2"/>
<evidence type="ECO:0000256" key="11">
    <source>
        <dbReference type="ARBA" id="ARBA00023310"/>
    </source>
</evidence>
<keyword evidence="15" id="KW-1185">Reference proteome</keyword>
<evidence type="ECO:0000313" key="14">
    <source>
        <dbReference type="EMBL" id="AHH45090.1"/>
    </source>
</evidence>
<evidence type="ECO:0000256" key="6">
    <source>
        <dbReference type="ARBA" id="ARBA00022781"/>
    </source>
</evidence>
<protein>
    <recommendedName>
        <fullName evidence="12">ATP synthase subunit c</fullName>
    </recommendedName>
    <alternativeName>
        <fullName evidence="12">ATP synthase F(0) sector subunit c</fullName>
    </alternativeName>
    <alternativeName>
        <fullName evidence="12">F-type ATPase subunit c</fullName>
        <shortName evidence="12">F-ATPase subunit c</shortName>
    </alternativeName>
    <alternativeName>
        <fullName evidence="12">Lipid-binding protein</fullName>
    </alternativeName>
</protein>
<keyword evidence="12" id="KW-1003">Cell membrane</keyword>
<evidence type="ECO:0000256" key="2">
    <source>
        <dbReference type="ARBA" id="ARBA00006704"/>
    </source>
</evidence>
<feature type="site" description="Reversibly protonated during proton transport" evidence="12">
    <location>
        <position position="80"/>
    </location>
</feature>
<keyword evidence="9 12" id="KW-0446">Lipid-binding</keyword>
<keyword evidence="8 12" id="KW-0406">Ion transport</keyword>
<comment type="function">
    <text evidence="12">F(1)F(0) ATP synthase produces ATP from ADP in the presence of a proton or sodium gradient. F-type ATPases consist of two structural domains, F(1) containing the extramembraneous catalytic core and F(0) containing the membrane proton channel, linked together by a central stalk and a peripheral stalk. During catalysis, ATP synthesis in the catalytic domain of F(1) is coupled via a rotary mechanism of the central stalk subunits to proton translocation.</text>
</comment>
<evidence type="ECO:0000256" key="12">
    <source>
        <dbReference type="HAMAP-Rule" id="MF_01396"/>
    </source>
</evidence>
<keyword evidence="6 12" id="KW-0375">Hydrogen ion transport</keyword>
<dbReference type="Gene3D" id="1.20.120.610">
    <property type="entry name" value="lithium bound rotor ring of v- atpase"/>
    <property type="match status" value="1"/>
</dbReference>
<accession>W5UTE8</accession>
<dbReference type="GO" id="GO:0005886">
    <property type="term" value="C:plasma membrane"/>
    <property type="evidence" value="ECO:0007669"/>
    <property type="project" value="UniProtKB-SubCell"/>
</dbReference>
<dbReference type="NCBIfam" id="TIGR01260">
    <property type="entry name" value="ATP_synt_c"/>
    <property type="match status" value="1"/>
</dbReference>
<dbReference type="InterPro" id="IPR000454">
    <property type="entry name" value="ATP_synth_F0_csu"/>
</dbReference>
<evidence type="ECO:0000259" key="13">
    <source>
        <dbReference type="Pfam" id="PF00137"/>
    </source>
</evidence>
<dbReference type="HAMAP" id="MF_01396">
    <property type="entry name" value="ATP_synth_c_bact"/>
    <property type="match status" value="1"/>
</dbReference>
<dbReference type="InterPro" id="IPR002379">
    <property type="entry name" value="ATPase_proteolipid_c-like_dom"/>
</dbReference>
<dbReference type="KEGG" id="mbc:MYB_00395"/>
<proteinExistence type="inferred from homology"/>
<keyword evidence="3 12" id="KW-0813">Transport</keyword>
<evidence type="ECO:0000256" key="10">
    <source>
        <dbReference type="ARBA" id="ARBA00023136"/>
    </source>
</evidence>